<evidence type="ECO:0000313" key="2">
    <source>
        <dbReference type="EMBL" id="KZC12623.1"/>
    </source>
</evidence>
<evidence type="ECO:0000313" key="3">
    <source>
        <dbReference type="Proteomes" id="UP000076502"/>
    </source>
</evidence>
<organism evidence="2 3">
    <name type="scientific">Dufourea novaeangliae</name>
    <name type="common">Sweat bee</name>
    <dbReference type="NCBI Taxonomy" id="178035"/>
    <lineage>
        <taxon>Eukaryota</taxon>
        <taxon>Metazoa</taxon>
        <taxon>Ecdysozoa</taxon>
        <taxon>Arthropoda</taxon>
        <taxon>Hexapoda</taxon>
        <taxon>Insecta</taxon>
        <taxon>Pterygota</taxon>
        <taxon>Neoptera</taxon>
        <taxon>Endopterygota</taxon>
        <taxon>Hymenoptera</taxon>
        <taxon>Apocrita</taxon>
        <taxon>Aculeata</taxon>
        <taxon>Apoidea</taxon>
        <taxon>Anthophila</taxon>
        <taxon>Halictidae</taxon>
        <taxon>Rophitinae</taxon>
        <taxon>Dufourea</taxon>
    </lineage>
</organism>
<dbReference type="EMBL" id="KQ434954">
    <property type="protein sequence ID" value="KZC12623.1"/>
    <property type="molecule type" value="Genomic_DNA"/>
</dbReference>
<keyword evidence="3" id="KW-1185">Reference proteome</keyword>
<feature type="compositionally biased region" description="Basic and acidic residues" evidence="1">
    <location>
        <begin position="46"/>
        <end position="58"/>
    </location>
</feature>
<feature type="region of interest" description="Disordered" evidence="1">
    <location>
        <begin position="20"/>
        <end position="66"/>
    </location>
</feature>
<name>A0A154PLB3_DUFNO</name>
<gene>
    <name evidence="2" type="ORF">WN55_03376</name>
</gene>
<protein>
    <submittedName>
        <fullName evidence="2">Uncharacterized protein</fullName>
    </submittedName>
</protein>
<dbReference type="Proteomes" id="UP000076502">
    <property type="component" value="Unassembled WGS sequence"/>
</dbReference>
<proteinExistence type="predicted"/>
<accession>A0A154PLB3</accession>
<reference evidence="2 3" key="1">
    <citation type="submission" date="2015-07" db="EMBL/GenBank/DDBJ databases">
        <title>The genome of Dufourea novaeangliae.</title>
        <authorList>
            <person name="Pan H."/>
            <person name="Kapheim K."/>
        </authorList>
    </citation>
    <scope>NUCLEOTIDE SEQUENCE [LARGE SCALE GENOMIC DNA]</scope>
    <source>
        <strain evidence="2">0120121106</strain>
        <tissue evidence="2">Whole body</tissue>
    </source>
</reference>
<sequence>MYGEKSPLVPRRFLSARPDQAYPLCKKKKKERKKDFLPRKFSSQSQREDYGTRTERKSKGVTRLKSCRRDDLEAGAHGNRHLTVTTLTG</sequence>
<dbReference type="AlphaFoldDB" id="A0A154PLB3"/>
<evidence type="ECO:0000256" key="1">
    <source>
        <dbReference type="SAM" id="MobiDB-lite"/>
    </source>
</evidence>